<gene>
    <name evidence="3" type="ORF">PCOR1329_LOCUS12907</name>
</gene>
<reference evidence="3" key="1">
    <citation type="submission" date="2023-10" db="EMBL/GenBank/DDBJ databases">
        <authorList>
            <person name="Chen Y."/>
            <person name="Shah S."/>
            <person name="Dougan E. K."/>
            <person name="Thang M."/>
            <person name="Chan C."/>
        </authorList>
    </citation>
    <scope>NUCLEOTIDE SEQUENCE [LARGE SCALE GENOMIC DNA]</scope>
</reference>
<name>A0ABN9QL36_9DINO</name>
<proteinExistence type="predicted"/>
<dbReference type="SUPFAM" id="SSF52317">
    <property type="entry name" value="Class I glutamine amidotransferase-like"/>
    <property type="match status" value="1"/>
</dbReference>
<sequence>MWGECLGLLQLLVFTSGQPSPGPVTSGWDALGPPPMLARLNLTAVGADWAPVAQMPPELRQGLLAEPWAWHSHGFSVGLEAFEQSKPLVEFWDLVAVGQDRKGMPFVDIIQAKKLPIYGLMWHPEKNAYEFMPERLGMFNASQELPARSAPAARAMGSLSSFFVEACRRYRTLRFTQEELGAWN</sequence>
<feature type="active site" description="Nucleophile" evidence="1">
    <location>
        <position position="5"/>
    </location>
</feature>
<feature type="active site" evidence="1">
    <location>
        <position position="123"/>
    </location>
</feature>
<feature type="non-terminal residue" evidence="3">
    <location>
        <position position="184"/>
    </location>
</feature>
<keyword evidence="4" id="KW-1185">Reference proteome</keyword>
<keyword evidence="2" id="KW-0732">Signal</keyword>
<evidence type="ECO:0000313" key="3">
    <source>
        <dbReference type="EMBL" id="CAK0806808.1"/>
    </source>
</evidence>
<feature type="signal peptide" evidence="2">
    <location>
        <begin position="1"/>
        <end position="17"/>
    </location>
</feature>
<accession>A0ABN9QL36</accession>
<evidence type="ECO:0000256" key="2">
    <source>
        <dbReference type="SAM" id="SignalP"/>
    </source>
</evidence>
<dbReference type="Proteomes" id="UP001189429">
    <property type="component" value="Unassembled WGS sequence"/>
</dbReference>
<dbReference type="InterPro" id="IPR029062">
    <property type="entry name" value="Class_I_gatase-like"/>
</dbReference>
<evidence type="ECO:0000256" key="1">
    <source>
        <dbReference type="PROSITE-ProRule" id="PRU00607"/>
    </source>
</evidence>
<dbReference type="PANTHER" id="PTHR11315">
    <property type="entry name" value="PROTEASE FAMILY C26 GAMMA-GLUTAMYL HYDROLASE"/>
    <property type="match status" value="1"/>
</dbReference>
<feature type="chain" id="PRO_5046183338" description="folate gamma-glutamyl hydrolase" evidence="2">
    <location>
        <begin position="18"/>
        <end position="184"/>
    </location>
</feature>
<dbReference type="EMBL" id="CAUYUJ010003785">
    <property type="protein sequence ID" value="CAK0806808.1"/>
    <property type="molecule type" value="Genomic_DNA"/>
</dbReference>
<dbReference type="PROSITE" id="PS51273">
    <property type="entry name" value="GATASE_TYPE_1"/>
    <property type="match status" value="1"/>
</dbReference>
<comment type="catalytic activity">
    <reaction evidence="1">
        <text>(6S)-5,6,7,8-tetrahydrofolyl-(gamma-L-Glu)(n) + (n-1) H2O = (6S)-5,6,7,8-tetrahydrofolate + (n-1) L-glutamate</text>
        <dbReference type="Rhea" id="RHEA:56784"/>
        <dbReference type="Rhea" id="RHEA-COMP:14738"/>
        <dbReference type="ChEBI" id="CHEBI:15377"/>
        <dbReference type="ChEBI" id="CHEBI:29985"/>
        <dbReference type="ChEBI" id="CHEBI:57453"/>
        <dbReference type="ChEBI" id="CHEBI:141005"/>
        <dbReference type="EC" id="3.4.19.9"/>
    </reaction>
</comment>
<dbReference type="PANTHER" id="PTHR11315:SF19">
    <property type="entry name" value="FOLATE GAMMA-GLUTAMYL HYDROLASE"/>
    <property type="match status" value="1"/>
</dbReference>
<organism evidence="3 4">
    <name type="scientific">Prorocentrum cordatum</name>
    <dbReference type="NCBI Taxonomy" id="2364126"/>
    <lineage>
        <taxon>Eukaryota</taxon>
        <taxon>Sar</taxon>
        <taxon>Alveolata</taxon>
        <taxon>Dinophyceae</taxon>
        <taxon>Prorocentrales</taxon>
        <taxon>Prorocentraceae</taxon>
        <taxon>Prorocentrum</taxon>
    </lineage>
</organism>
<comment type="caution">
    <text evidence="3">The sequence shown here is derived from an EMBL/GenBank/DDBJ whole genome shotgun (WGS) entry which is preliminary data.</text>
</comment>
<dbReference type="PROSITE" id="PS51275">
    <property type="entry name" value="PEPTIDASE_C26_GGH"/>
    <property type="match status" value="1"/>
</dbReference>
<protein>
    <recommendedName>
        <fullName evidence="1">folate gamma-glutamyl hydrolase</fullName>
        <ecNumber evidence="1">3.4.19.9</ecNumber>
    </recommendedName>
</protein>
<evidence type="ECO:0000313" key="4">
    <source>
        <dbReference type="Proteomes" id="UP001189429"/>
    </source>
</evidence>
<dbReference type="EC" id="3.4.19.9" evidence="1"/>
<dbReference type="Gene3D" id="3.40.50.880">
    <property type="match status" value="1"/>
</dbReference>
<keyword evidence="1" id="KW-0378">Hydrolase</keyword>
<dbReference type="InterPro" id="IPR015527">
    <property type="entry name" value="Pept_C26_g-glut_hydrolase"/>
</dbReference>